<evidence type="ECO:0000256" key="3">
    <source>
        <dbReference type="SAM" id="SignalP"/>
    </source>
</evidence>
<reference evidence="4" key="1">
    <citation type="submission" date="2022-08" db="UniProtKB">
        <authorList>
            <consortium name="EnsemblMetazoa"/>
        </authorList>
    </citation>
    <scope>IDENTIFICATION</scope>
    <source>
        <strain evidence="4">05x7-T-G4-1.051#20</strain>
    </source>
</reference>
<feature type="transmembrane region" description="Helical" evidence="2">
    <location>
        <begin position="46"/>
        <end position="74"/>
    </location>
</feature>
<evidence type="ECO:0000256" key="1">
    <source>
        <dbReference type="SAM" id="MobiDB-lite"/>
    </source>
</evidence>
<dbReference type="AlphaFoldDB" id="A0A8W8LWG1"/>
<feature type="region of interest" description="Disordered" evidence="1">
    <location>
        <begin position="99"/>
        <end position="156"/>
    </location>
</feature>
<keyword evidence="3" id="KW-0732">Signal</keyword>
<keyword evidence="2" id="KW-0812">Transmembrane</keyword>
<name>A0A8W8LWG1_MAGGI</name>
<organism evidence="4 5">
    <name type="scientific">Magallana gigas</name>
    <name type="common">Pacific oyster</name>
    <name type="synonym">Crassostrea gigas</name>
    <dbReference type="NCBI Taxonomy" id="29159"/>
    <lineage>
        <taxon>Eukaryota</taxon>
        <taxon>Metazoa</taxon>
        <taxon>Spiralia</taxon>
        <taxon>Lophotrochozoa</taxon>
        <taxon>Mollusca</taxon>
        <taxon>Bivalvia</taxon>
        <taxon>Autobranchia</taxon>
        <taxon>Pteriomorphia</taxon>
        <taxon>Ostreida</taxon>
        <taxon>Ostreoidea</taxon>
        <taxon>Ostreidae</taxon>
        <taxon>Magallana</taxon>
    </lineage>
</organism>
<sequence>MAVSPFILSCVLATILPGAVWSSCYHYSSSYYCYYYYSYYYEIPVGTIIGAVVGGIAGLIFLCVIIVVVCIVCCKKKTTGTVIQPAGVSTMSSTMAYNTHPQHPQGWGVQPSAPPNPGYSYSHQQPYPPPPPASQTMPPPTYAENIVSGQPPRFAS</sequence>
<keyword evidence="5" id="KW-1185">Reference proteome</keyword>
<dbReference type="EnsemblMetazoa" id="G29901.1">
    <property type="protein sequence ID" value="G29901.1:cds"/>
    <property type="gene ID" value="G29901"/>
</dbReference>
<evidence type="ECO:0000256" key="2">
    <source>
        <dbReference type="SAM" id="Phobius"/>
    </source>
</evidence>
<evidence type="ECO:0008006" key="6">
    <source>
        <dbReference type="Google" id="ProtNLM"/>
    </source>
</evidence>
<dbReference type="Proteomes" id="UP000005408">
    <property type="component" value="Unassembled WGS sequence"/>
</dbReference>
<protein>
    <recommendedName>
        <fullName evidence="6">Cysteine and tyrosine-rich protein 1</fullName>
    </recommendedName>
</protein>
<feature type="signal peptide" evidence="3">
    <location>
        <begin position="1"/>
        <end position="22"/>
    </location>
</feature>
<feature type="compositionally biased region" description="Pro residues" evidence="1">
    <location>
        <begin position="126"/>
        <end position="141"/>
    </location>
</feature>
<evidence type="ECO:0000313" key="5">
    <source>
        <dbReference type="Proteomes" id="UP000005408"/>
    </source>
</evidence>
<proteinExistence type="predicted"/>
<keyword evidence="2" id="KW-1133">Transmembrane helix</keyword>
<evidence type="ECO:0000313" key="4">
    <source>
        <dbReference type="EnsemblMetazoa" id="G29901.1:cds"/>
    </source>
</evidence>
<feature type="chain" id="PRO_5036501147" description="Cysteine and tyrosine-rich protein 1" evidence="3">
    <location>
        <begin position="23"/>
        <end position="156"/>
    </location>
</feature>
<keyword evidence="2" id="KW-0472">Membrane</keyword>
<accession>A0A8W8LWG1</accession>